<dbReference type="RefSeq" id="WP_206581994.1">
    <property type="nucleotide sequence ID" value="NZ_JAFJZZ010000002.1"/>
</dbReference>
<evidence type="ECO:0000313" key="1">
    <source>
        <dbReference type="EMBL" id="MBN7773161.1"/>
    </source>
</evidence>
<dbReference type="AlphaFoldDB" id="A0A939D8L1"/>
<dbReference type="EMBL" id="JAFJZZ010000002">
    <property type="protein sequence ID" value="MBN7773161.1"/>
    <property type="molecule type" value="Genomic_DNA"/>
</dbReference>
<sequence>MLLDYMPSYYKDSKVFAALLKAFTDEINANNYAISDLESQFFVDTATWGLSVWEKELNITTDISKAYQERRELIKSKMRGTGTCTIEMIKNTALAYTNAEIEVIEDNPNYKFVVRFIGVKGIPDYIETFKHTIDTIKPAHLSYRVEYNYNTWGEVKEVTWGTIKTGTWGELKTRILENPYTRWQDANAMTWDQVEAKTWDELNTRKVI</sequence>
<evidence type="ECO:0000313" key="2">
    <source>
        <dbReference type="Proteomes" id="UP000664545"/>
    </source>
</evidence>
<gene>
    <name evidence="1" type="ORF">JYB65_07290</name>
</gene>
<dbReference type="Proteomes" id="UP000664545">
    <property type="component" value="Unassembled WGS sequence"/>
</dbReference>
<organism evidence="1 2">
    <name type="scientific">Clostridium aminobutyricum</name>
    <dbReference type="NCBI Taxonomy" id="33953"/>
    <lineage>
        <taxon>Bacteria</taxon>
        <taxon>Bacillati</taxon>
        <taxon>Bacillota</taxon>
        <taxon>Clostridia</taxon>
        <taxon>Eubacteriales</taxon>
        <taxon>Clostridiaceae</taxon>
        <taxon>Clostridium</taxon>
    </lineage>
</organism>
<dbReference type="Pfam" id="PF10076">
    <property type="entry name" value="Phage_Mu_Gp48"/>
    <property type="match status" value="1"/>
</dbReference>
<accession>A0A939D8L1</accession>
<keyword evidence="2" id="KW-1185">Reference proteome</keyword>
<dbReference type="InterPro" id="IPR018755">
    <property type="entry name" value="Phage_Mu_Gp48"/>
</dbReference>
<reference evidence="1" key="1">
    <citation type="submission" date="2021-02" db="EMBL/GenBank/DDBJ databases">
        <title>Abyssanaerobacter marinus gen.nov., sp., nov, anaerobic bacterium isolated from the Onnuri vent field of Indian Ocean and suggestion of Mogibacteriaceae fam. nov., and proposal of reclassification of ambiguous this family's genus member.</title>
        <authorList>
            <person name="Kim Y.J."/>
            <person name="Yang J.-A."/>
        </authorList>
    </citation>
    <scope>NUCLEOTIDE SEQUENCE</scope>
    <source>
        <strain evidence="1">DSM 2634</strain>
    </source>
</reference>
<proteinExistence type="predicted"/>
<protein>
    <submittedName>
        <fullName evidence="1">YmfQ family protein</fullName>
    </submittedName>
</protein>
<comment type="caution">
    <text evidence="1">The sequence shown here is derived from an EMBL/GenBank/DDBJ whole genome shotgun (WGS) entry which is preliminary data.</text>
</comment>
<name>A0A939D8L1_CLOAM</name>